<dbReference type="PANTHER" id="PTHR11851">
    <property type="entry name" value="METALLOPROTEASE"/>
    <property type="match status" value="1"/>
</dbReference>
<name>A0A183IKJ8_9BILA</name>
<dbReference type="InterPro" id="IPR050361">
    <property type="entry name" value="MPP/UQCRC_Complex"/>
</dbReference>
<proteinExistence type="inferred from homology"/>
<dbReference type="Proteomes" id="UP000270296">
    <property type="component" value="Unassembled WGS sequence"/>
</dbReference>
<dbReference type="SUPFAM" id="SSF63411">
    <property type="entry name" value="LuxS/MPP-like metallohydrolase"/>
    <property type="match status" value="2"/>
</dbReference>
<protein>
    <submittedName>
        <fullName evidence="7">Mitochondrial-processing peptidase subunit alpha</fullName>
    </submittedName>
</protein>
<dbReference type="OrthoDB" id="277191at2759"/>
<evidence type="ECO:0000313" key="5">
    <source>
        <dbReference type="EMBL" id="VDP03495.1"/>
    </source>
</evidence>
<dbReference type="GO" id="GO:0046872">
    <property type="term" value="F:metal ion binding"/>
    <property type="evidence" value="ECO:0007669"/>
    <property type="project" value="InterPro"/>
</dbReference>
<dbReference type="GO" id="GO:0006627">
    <property type="term" value="P:protein processing involved in protein targeting to mitochondrion"/>
    <property type="evidence" value="ECO:0007669"/>
    <property type="project" value="TreeGrafter"/>
</dbReference>
<dbReference type="AlphaFoldDB" id="A0A183IKJ8"/>
<evidence type="ECO:0000256" key="2">
    <source>
        <dbReference type="ARBA" id="ARBA00007261"/>
    </source>
</evidence>
<organism evidence="7">
    <name type="scientific">Soboliphyme baturini</name>
    <dbReference type="NCBI Taxonomy" id="241478"/>
    <lineage>
        <taxon>Eukaryota</taxon>
        <taxon>Metazoa</taxon>
        <taxon>Ecdysozoa</taxon>
        <taxon>Nematoda</taxon>
        <taxon>Enoplea</taxon>
        <taxon>Dorylaimia</taxon>
        <taxon>Dioctophymatida</taxon>
        <taxon>Dioctophymatoidea</taxon>
        <taxon>Soboliphymatidae</taxon>
        <taxon>Soboliphyme</taxon>
    </lineage>
</organism>
<evidence type="ECO:0000259" key="4">
    <source>
        <dbReference type="Pfam" id="PF05193"/>
    </source>
</evidence>
<evidence type="ECO:0000313" key="7">
    <source>
        <dbReference type="WBParaSite" id="SBAD_0000432501-mRNA-1"/>
    </source>
</evidence>
<keyword evidence="6" id="KW-1185">Reference proteome</keyword>
<dbReference type="Gene3D" id="3.30.830.10">
    <property type="entry name" value="Metalloenzyme, LuxS/M16 peptidase-like"/>
    <property type="match status" value="2"/>
</dbReference>
<feature type="domain" description="Peptidase M16 C-terminal" evidence="4">
    <location>
        <begin position="147"/>
        <end position="328"/>
    </location>
</feature>
<comment type="function">
    <text evidence="1">Substrate recognition and binding subunit of the essential mitochondrial processing protease (MPP), which cleaves the mitochondrial sequence off newly imported precursors proteins.</text>
</comment>
<reference evidence="7" key="1">
    <citation type="submission" date="2016-06" db="UniProtKB">
        <authorList>
            <consortium name="WormBaseParasite"/>
        </authorList>
    </citation>
    <scope>IDENTIFICATION</scope>
</reference>
<dbReference type="GO" id="GO:0005739">
    <property type="term" value="C:mitochondrion"/>
    <property type="evidence" value="ECO:0007669"/>
    <property type="project" value="TreeGrafter"/>
</dbReference>
<dbReference type="EMBL" id="UZAM01008150">
    <property type="protein sequence ID" value="VDP03495.1"/>
    <property type="molecule type" value="Genomic_DNA"/>
</dbReference>
<dbReference type="Pfam" id="PF05193">
    <property type="entry name" value="Peptidase_M16_C"/>
    <property type="match status" value="1"/>
</dbReference>
<sequence>MRIASEPSYGEFCTIGVWRNEDCRKVVRSSFQSTISHKTRDDVTRDLERYGGICDCQQTKDSVIYAASCHISGVEQVLKLIADTVLRPTISSEEFSLAKEVVRSNIQAINMKPEPEELLTDLIHMAAYRDNTLGLPKICPSENLDKIDVSMLYAYMKTYFTPARMVAASIGVDHDRFVEATKQCFEDSPPIWEQNRGLLPDHMPSIDESVSQYTGGLMEKDLSNVGLAINPFPELVHFALGFESCGYKDEDFVPFCVLNSLMGGGKGMYTRLYLNVLNLHHWLYNATSYNMIYSDSGLFYIYTSAEPSKVSTDANIVADFKEELSRAKIQLQSMLLMNLEQRPVMFEDVARQVLGHGYRKSPLDYVEEINKVSATDIHRIAERLLSSSPAVVGYGTLRKLPDYEKIQKSIAKRDVSHLRPQKFYAFS</sequence>
<dbReference type="PANTHER" id="PTHR11851:SF49">
    <property type="entry name" value="MITOCHONDRIAL-PROCESSING PEPTIDASE SUBUNIT ALPHA"/>
    <property type="match status" value="1"/>
</dbReference>
<evidence type="ECO:0000313" key="6">
    <source>
        <dbReference type="Proteomes" id="UP000270296"/>
    </source>
</evidence>
<accession>A0A183IKJ8</accession>
<evidence type="ECO:0000259" key="3">
    <source>
        <dbReference type="Pfam" id="PF00675"/>
    </source>
</evidence>
<dbReference type="InterPro" id="IPR011765">
    <property type="entry name" value="Pept_M16_N"/>
</dbReference>
<comment type="similarity">
    <text evidence="2">Belongs to the peptidase M16 family.</text>
</comment>
<evidence type="ECO:0000256" key="1">
    <source>
        <dbReference type="ARBA" id="ARBA00002123"/>
    </source>
</evidence>
<feature type="domain" description="Peptidase M16 N-terminal" evidence="3">
    <location>
        <begin position="30"/>
        <end position="140"/>
    </location>
</feature>
<dbReference type="Pfam" id="PF00675">
    <property type="entry name" value="Peptidase_M16"/>
    <property type="match status" value="1"/>
</dbReference>
<gene>
    <name evidence="5" type="ORF">SBAD_LOCUS4144</name>
</gene>
<reference evidence="5 6" key="2">
    <citation type="submission" date="2018-11" db="EMBL/GenBank/DDBJ databases">
        <authorList>
            <consortium name="Pathogen Informatics"/>
        </authorList>
    </citation>
    <scope>NUCLEOTIDE SEQUENCE [LARGE SCALE GENOMIC DNA]</scope>
</reference>
<dbReference type="InterPro" id="IPR011249">
    <property type="entry name" value="Metalloenz_LuxS/M16"/>
</dbReference>
<dbReference type="InterPro" id="IPR007863">
    <property type="entry name" value="Peptidase_M16_C"/>
</dbReference>
<dbReference type="WBParaSite" id="SBAD_0000432501-mRNA-1">
    <property type="protein sequence ID" value="SBAD_0000432501-mRNA-1"/>
    <property type="gene ID" value="SBAD_0000432501"/>
</dbReference>